<name>A0A0E9Q2S3_ANGAN</name>
<dbReference type="AlphaFoldDB" id="A0A0E9Q2S3"/>
<protein>
    <submittedName>
        <fullName evidence="1">Uncharacterized protein</fullName>
    </submittedName>
</protein>
<dbReference type="EMBL" id="GBXM01097376">
    <property type="protein sequence ID" value="JAH11201.1"/>
    <property type="molecule type" value="Transcribed_RNA"/>
</dbReference>
<organism evidence="1">
    <name type="scientific">Anguilla anguilla</name>
    <name type="common">European freshwater eel</name>
    <name type="synonym">Muraena anguilla</name>
    <dbReference type="NCBI Taxonomy" id="7936"/>
    <lineage>
        <taxon>Eukaryota</taxon>
        <taxon>Metazoa</taxon>
        <taxon>Chordata</taxon>
        <taxon>Craniata</taxon>
        <taxon>Vertebrata</taxon>
        <taxon>Euteleostomi</taxon>
        <taxon>Actinopterygii</taxon>
        <taxon>Neopterygii</taxon>
        <taxon>Teleostei</taxon>
        <taxon>Anguilliformes</taxon>
        <taxon>Anguillidae</taxon>
        <taxon>Anguilla</taxon>
    </lineage>
</organism>
<accession>A0A0E9Q2S3</accession>
<reference evidence="1" key="2">
    <citation type="journal article" date="2015" name="Fish Shellfish Immunol.">
        <title>Early steps in the European eel (Anguilla anguilla)-Vibrio vulnificus interaction in the gills: Role of the RtxA13 toxin.</title>
        <authorList>
            <person name="Callol A."/>
            <person name="Pajuelo D."/>
            <person name="Ebbesson L."/>
            <person name="Teles M."/>
            <person name="MacKenzie S."/>
            <person name="Amaro C."/>
        </authorList>
    </citation>
    <scope>NUCLEOTIDE SEQUENCE</scope>
</reference>
<evidence type="ECO:0000313" key="1">
    <source>
        <dbReference type="EMBL" id="JAH11201.1"/>
    </source>
</evidence>
<reference evidence="1" key="1">
    <citation type="submission" date="2014-11" db="EMBL/GenBank/DDBJ databases">
        <authorList>
            <person name="Amaro Gonzalez C."/>
        </authorList>
    </citation>
    <scope>NUCLEOTIDE SEQUENCE</scope>
</reference>
<sequence>MELFGSGRALIESDSFKAVLTITIHHLSLSRLSQLSFVTIDHTSVLFTRSHCMDLRKGSGWFG</sequence>
<proteinExistence type="predicted"/>